<evidence type="ECO:0000313" key="3">
    <source>
        <dbReference type="Proteomes" id="UP000000391"/>
    </source>
</evidence>
<organism evidence="2 3">
    <name type="scientific">Methanohalobium evestigatum (strain ATCC BAA-1072 / DSM 3721 / NBRC 107634 / OCM 161 / Z-7303)</name>
    <dbReference type="NCBI Taxonomy" id="644295"/>
    <lineage>
        <taxon>Archaea</taxon>
        <taxon>Methanobacteriati</taxon>
        <taxon>Methanobacteriota</taxon>
        <taxon>Stenosarchaea group</taxon>
        <taxon>Methanomicrobia</taxon>
        <taxon>Methanosarcinales</taxon>
        <taxon>Methanosarcinaceae</taxon>
        <taxon>Methanohalobium</taxon>
    </lineage>
</organism>
<reference evidence="2 3" key="1">
    <citation type="submission" date="2010-06" db="EMBL/GenBank/DDBJ databases">
        <title>Complete sequence chromosome of Methanohalobium evestigatum Z-7303.</title>
        <authorList>
            <consortium name="US DOE Joint Genome Institute"/>
            <person name="Lucas S."/>
            <person name="Copeland A."/>
            <person name="Lapidus A."/>
            <person name="Cheng J.-F."/>
            <person name="Bruce D."/>
            <person name="Goodwin L."/>
            <person name="Pitluck S."/>
            <person name="Saunders E."/>
            <person name="Detter J.C."/>
            <person name="Han C."/>
            <person name="Tapia R."/>
            <person name="Land M."/>
            <person name="Hauser L."/>
            <person name="Kyrpides N."/>
            <person name="Mikhailova N."/>
            <person name="Sieprawska-Lupa M."/>
            <person name="Whitman W.B."/>
            <person name="Anderson I."/>
            <person name="Woyke T."/>
        </authorList>
    </citation>
    <scope>NUCLEOTIDE SEQUENCE [LARGE SCALE GENOMIC DNA]</scope>
    <source>
        <strain evidence="3">ATCC BAA-1072 / DSM 3721 / NBRC 107634 / OCM 161 / Z-7303</strain>
    </source>
</reference>
<accession>D7E8J3</accession>
<name>D7E8J3_METEZ</name>
<protein>
    <submittedName>
        <fullName evidence="2">Uncharacterized protein</fullName>
    </submittedName>
</protein>
<sequence>MDAGAIIIGSAILVASLLLNMYVSDQIDEMNQYGVFDEIVREIDDESKEEYQTMKIIKYGSTAGIVIGGIILLVGFVKSGTDKKKK</sequence>
<proteinExistence type="predicted"/>
<dbReference type="STRING" id="644295.Metev_0629"/>
<keyword evidence="3" id="KW-1185">Reference proteome</keyword>
<dbReference type="HOGENOM" id="CLU_2490438_0_0_2"/>
<evidence type="ECO:0000313" key="2">
    <source>
        <dbReference type="EMBL" id="ADI73535.1"/>
    </source>
</evidence>
<keyword evidence="1" id="KW-0812">Transmembrane</keyword>
<dbReference type="RefSeq" id="WP_013194103.1">
    <property type="nucleotide sequence ID" value="NC_014253.1"/>
</dbReference>
<evidence type="ECO:0000256" key="1">
    <source>
        <dbReference type="SAM" id="Phobius"/>
    </source>
</evidence>
<feature type="transmembrane region" description="Helical" evidence="1">
    <location>
        <begin position="5"/>
        <end position="23"/>
    </location>
</feature>
<dbReference type="EMBL" id="CP002069">
    <property type="protein sequence ID" value="ADI73535.1"/>
    <property type="molecule type" value="Genomic_DNA"/>
</dbReference>
<dbReference type="GeneID" id="9346251"/>
<dbReference type="Proteomes" id="UP000000391">
    <property type="component" value="Chromosome"/>
</dbReference>
<dbReference type="KEGG" id="mev:Metev_0629"/>
<feature type="transmembrane region" description="Helical" evidence="1">
    <location>
        <begin position="56"/>
        <end position="77"/>
    </location>
</feature>
<keyword evidence="1" id="KW-1133">Transmembrane helix</keyword>
<keyword evidence="1" id="KW-0472">Membrane</keyword>
<gene>
    <name evidence="2" type="ordered locus">Metev_0629</name>
</gene>
<dbReference type="AlphaFoldDB" id="D7E8J3"/>